<accession>A0A939FDY4</accession>
<organism evidence="1 2">
    <name type="scientific">Streptomyces beijiangensis</name>
    <dbReference type="NCBI Taxonomy" id="163361"/>
    <lineage>
        <taxon>Bacteria</taxon>
        <taxon>Bacillati</taxon>
        <taxon>Actinomycetota</taxon>
        <taxon>Actinomycetes</taxon>
        <taxon>Kitasatosporales</taxon>
        <taxon>Streptomycetaceae</taxon>
        <taxon>Streptomyces</taxon>
    </lineage>
</organism>
<reference evidence="1" key="1">
    <citation type="submission" date="2021-03" db="EMBL/GenBank/DDBJ databases">
        <title>Streptomyces poriferae sp. nov., a novel marine sponge-derived Actinobacteria species with anti-MRSA activity.</title>
        <authorList>
            <person name="Sandoval-Powers M."/>
            <person name="Kralova S."/>
            <person name="Nguyen G.-S."/>
            <person name="Fawwal D."/>
            <person name="Degnes K."/>
            <person name="Klinkenberg G."/>
            <person name="Sletta H."/>
            <person name="Wentzel A."/>
            <person name="Liles M.R."/>
        </authorList>
    </citation>
    <scope>NUCLEOTIDE SEQUENCE</scope>
    <source>
        <strain evidence="1">DSM 41794</strain>
    </source>
</reference>
<sequence length="192" mass="21332">MMHSVKSLEAELQRVGNRPGFDSAPPVLCEFTVDVDGDTGEYVRRLRSVLAVAVRLGGTADFDADDLPADGVPDWFAAISPEPSAAPEQAPEFARRGREAFVRDMESRPWALQDWLFRFDPEDDSRGWEWWDATQPGDSKVRLWVDSWGESFFGCQELRWLAYTAGALHVDGPAVQRTGAWAAEAGGEDVDD</sequence>
<dbReference type="AlphaFoldDB" id="A0A939FDY4"/>
<comment type="caution">
    <text evidence="1">The sequence shown here is derived from an EMBL/GenBank/DDBJ whole genome shotgun (WGS) entry which is preliminary data.</text>
</comment>
<name>A0A939FDY4_9ACTN</name>
<keyword evidence="2" id="KW-1185">Reference proteome</keyword>
<evidence type="ECO:0000313" key="1">
    <source>
        <dbReference type="EMBL" id="MBO0516248.1"/>
    </source>
</evidence>
<dbReference type="EMBL" id="JAFLRJ010000375">
    <property type="protein sequence ID" value="MBO0516248.1"/>
    <property type="molecule type" value="Genomic_DNA"/>
</dbReference>
<proteinExistence type="predicted"/>
<protein>
    <submittedName>
        <fullName evidence="1">Uncharacterized protein</fullName>
    </submittedName>
</protein>
<evidence type="ECO:0000313" key="2">
    <source>
        <dbReference type="Proteomes" id="UP000664167"/>
    </source>
</evidence>
<dbReference type="Proteomes" id="UP000664167">
    <property type="component" value="Unassembled WGS sequence"/>
</dbReference>
<gene>
    <name evidence="1" type="ORF">J0695_31410</name>
</gene>